<sequence length="210" mass="23262">MKSASSSVRVPARGKKMHRTIVRKQSERDQRIQRIHDDLELAIEDENVDVVPQPKKATPSVLRQQVTKADHGSLRKQSEGDQRMQRIHVDHKLAIKDVDINVVPPSKKGMPLVLPRQVTKANHVPCEECKREKAKVDPLGFHFCPNDEVVVGFRTKAGPIGPPLARKSGQNQVERVCPNDAVVVGFRTKAGPIAPPLARKSGQNPVERAG</sequence>
<protein>
    <submittedName>
        <fullName evidence="2">Uncharacterized protein</fullName>
    </submittedName>
</protein>
<feature type="region of interest" description="Disordered" evidence="1">
    <location>
        <begin position="1"/>
        <end position="29"/>
    </location>
</feature>
<evidence type="ECO:0000256" key="1">
    <source>
        <dbReference type="SAM" id="MobiDB-lite"/>
    </source>
</evidence>
<feature type="compositionally biased region" description="Basic and acidic residues" evidence="1">
    <location>
        <begin position="68"/>
        <end position="83"/>
    </location>
</feature>
<feature type="region of interest" description="Disordered" evidence="1">
    <location>
        <begin position="54"/>
        <end position="83"/>
    </location>
</feature>
<accession>A0ABD3JWW1</accession>
<dbReference type="Proteomes" id="UP001634007">
    <property type="component" value="Unassembled WGS sequence"/>
</dbReference>
<organism evidence="2 3">
    <name type="scientific">Eucalyptus globulus</name>
    <name type="common">Tasmanian blue gum</name>
    <dbReference type="NCBI Taxonomy" id="34317"/>
    <lineage>
        <taxon>Eukaryota</taxon>
        <taxon>Viridiplantae</taxon>
        <taxon>Streptophyta</taxon>
        <taxon>Embryophyta</taxon>
        <taxon>Tracheophyta</taxon>
        <taxon>Spermatophyta</taxon>
        <taxon>Magnoliopsida</taxon>
        <taxon>eudicotyledons</taxon>
        <taxon>Gunneridae</taxon>
        <taxon>Pentapetalae</taxon>
        <taxon>rosids</taxon>
        <taxon>malvids</taxon>
        <taxon>Myrtales</taxon>
        <taxon>Myrtaceae</taxon>
        <taxon>Myrtoideae</taxon>
        <taxon>Eucalypteae</taxon>
        <taxon>Eucalyptus</taxon>
    </lineage>
</organism>
<reference evidence="2 3" key="1">
    <citation type="submission" date="2024-11" db="EMBL/GenBank/DDBJ databases">
        <title>Chromosome-level genome assembly of Eucalyptus globulus Labill. provides insights into its genome evolution.</title>
        <authorList>
            <person name="Li X."/>
        </authorList>
    </citation>
    <scope>NUCLEOTIDE SEQUENCE [LARGE SCALE GENOMIC DNA]</scope>
    <source>
        <strain evidence="2">CL2024</strain>
        <tissue evidence="2">Fresh tender leaves</tissue>
    </source>
</reference>
<gene>
    <name evidence="2" type="ORF">ACJRO7_026961</name>
</gene>
<dbReference type="PANTHER" id="PTHR36351">
    <property type="entry name" value="EMBRYO SAC DEVELOPMENT ARREST 12"/>
    <property type="match status" value="1"/>
</dbReference>
<dbReference type="PANTHER" id="PTHR36351:SF1">
    <property type="entry name" value="EMBRYO SAC DEVELOPMENT ARREST 12"/>
    <property type="match status" value="1"/>
</dbReference>
<feature type="compositionally biased region" description="Basic residues" evidence="1">
    <location>
        <begin position="12"/>
        <end position="22"/>
    </location>
</feature>
<keyword evidence="3" id="KW-1185">Reference proteome</keyword>
<comment type="caution">
    <text evidence="2">The sequence shown here is derived from an EMBL/GenBank/DDBJ whole genome shotgun (WGS) entry which is preliminary data.</text>
</comment>
<dbReference type="EMBL" id="JBJKBG010000007">
    <property type="protein sequence ID" value="KAL3729892.1"/>
    <property type="molecule type" value="Genomic_DNA"/>
</dbReference>
<proteinExistence type="predicted"/>
<evidence type="ECO:0000313" key="2">
    <source>
        <dbReference type="EMBL" id="KAL3729892.1"/>
    </source>
</evidence>
<evidence type="ECO:0000313" key="3">
    <source>
        <dbReference type="Proteomes" id="UP001634007"/>
    </source>
</evidence>
<name>A0ABD3JWW1_EUCGL</name>
<dbReference type="AlphaFoldDB" id="A0ABD3JWW1"/>